<organism evidence="1 2">
    <name type="scientific">Scrofimicrobium canadense</name>
    <dbReference type="NCBI Taxonomy" id="2652290"/>
    <lineage>
        <taxon>Bacteria</taxon>
        <taxon>Bacillati</taxon>
        <taxon>Actinomycetota</taxon>
        <taxon>Actinomycetes</taxon>
        <taxon>Actinomycetales</taxon>
        <taxon>Actinomycetaceae</taxon>
        <taxon>Scrofimicrobium</taxon>
    </lineage>
</organism>
<dbReference type="EMBL" id="VULO01000007">
    <property type="protein sequence ID" value="MSS84461.1"/>
    <property type="molecule type" value="Genomic_DNA"/>
</dbReference>
<dbReference type="AlphaFoldDB" id="A0A6N7W4X5"/>
<reference evidence="1 2" key="1">
    <citation type="submission" date="2019-08" db="EMBL/GenBank/DDBJ databases">
        <title>In-depth cultivation of the pig gut microbiome towards novel bacterial diversity and tailored functional studies.</title>
        <authorList>
            <person name="Wylensek D."/>
            <person name="Hitch T.C.A."/>
            <person name="Clavel T."/>
        </authorList>
    </citation>
    <scope>NUCLEOTIDE SEQUENCE [LARGE SCALE GENOMIC DNA]</scope>
    <source>
        <strain evidence="1 2">WB03_NA08</strain>
    </source>
</reference>
<dbReference type="InterPro" id="IPR028037">
    <property type="entry name" value="Antitoxin_Rv0909/MT0933"/>
</dbReference>
<evidence type="ECO:0000313" key="1">
    <source>
        <dbReference type="EMBL" id="MSS84461.1"/>
    </source>
</evidence>
<protein>
    <submittedName>
        <fullName evidence="1">Antitoxin</fullName>
    </submittedName>
</protein>
<accession>A0A6N7W4X5</accession>
<dbReference type="Proteomes" id="UP000470875">
    <property type="component" value="Unassembled WGS sequence"/>
</dbReference>
<gene>
    <name evidence="1" type="ORF">FYJ24_06730</name>
</gene>
<comment type="caution">
    <text evidence="1">The sequence shown here is derived from an EMBL/GenBank/DDBJ whole genome shotgun (WGS) entry which is preliminary data.</text>
</comment>
<proteinExistence type="predicted"/>
<keyword evidence="2" id="KW-1185">Reference proteome</keyword>
<dbReference type="Pfam" id="PF14013">
    <property type="entry name" value="MT0933_antitox"/>
    <property type="match status" value="1"/>
</dbReference>
<evidence type="ECO:0000313" key="2">
    <source>
        <dbReference type="Proteomes" id="UP000470875"/>
    </source>
</evidence>
<name>A0A6N7W4X5_9ACTO</name>
<sequence>MKFRMGECKARIAYSDGFLDKASEAAKKVTGGRFDEHIDSARDAADKKLGTE</sequence>